<evidence type="ECO:0000313" key="3">
    <source>
        <dbReference type="EMBL" id="KIW78160.1"/>
    </source>
</evidence>
<dbReference type="HOGENOM" id="CLU_1906786_0_0_1"/>
<dbReference type="RefSeq" id="XP_013281968.1">
    <property type="nucleotide sequence ID" value="XM_013426514.1"/>
</dbReference>
<evidence type="ECO:0000313" key="4">
    <source>
        <dbReference type="Proteomes" id="UP000053029"/>
    </source>
</evidence>
<dbReference type="GeneID" id="25307483"/>
<feature type="compositionally biased region" description="Low complexity" evidence="1">
    <location>
        <begin position="38"/>
        <end position="47"/>
    </location>
</feature>
<dbReference type="EMBL" id="KN846973">
    <property type="protein sequence ID" value="KIW78160.1"/>
    <property type="molecule type" value="Genomic_DNA"/>
</dbReference>
<name>A0A0D2GHU3_9EURO</name>
<organism evidence="3 4">
    <name type="scientific">Fonsecaea pedrosoi CBS 271.37</name>
    <dbReference type="NCBI Taxonomy" id="1442368"/>
    <lineage>
        <taxon>Eukaryota</taxon>
        <taxon>Fungi</taxon>
        <taxon>Dikarya</taxon>
        <taxon>Ascomycota</taxon>
        <taxon>Pezizomycotina</taxon>
        <taxon>Eurotiomycetes</taxon>
        <taxon>Chaetothyriomycetidae</taxon>
        <taxon>Chaetothyriales</taxon>
        <taxon>Herpotrichiellaceae</taxon>
        <taxon>Fonsecaea</taxon>
    </lineage>
</organism>
<accession>A0A0D2GHU3</accession>
<evidence type="ECO:0000256" key="2">
    <source>
        <dbReference type="SAM" id="Phobius"/>
    </source>
</evidence>
<proteinExistence type="predicted"/>
<keyword evidence="2" id="KW-1133">Transmembrane helix</keyword>
<gene>
    <name evidence="3" type="ORF">Z517_07993</name>
</gene>
<keyword evidence="2" id="KW-0812">Transmembrane</keyword>
<feature type="transmembrane region" description="Helical" evidence="2">
    <location>
        <begin position="91"/>
        <end position="111"/>
    </location>
</feature>
<protein>
    <submittedName>
        <fullName evidence="3">Uncharacterized protein</fullName>
    </submittedName>
</protein>
<reference evidence="3 4" key="1">
    <citation type="submission" date="2015-01" db="EMBL/GenBank/DDBJ databases">
        <title>The Genome Sequence of Fonsecaea pedrosoi CBS 271.37.</title>
        <authorList>
            <consortium name="The Broad Institute Genomics Platform"/>
            <person name="Cuomo C."/>
            <person name="de Hoog S."/>
            <person name="Gorbushina A."/>
            <person name="Stielow B."/>
            <person name="Teixiera M."/>
            <person name="Abouelleil A."/>
            <person name="Chapman S.B."/>
            <person name="Priest M."/>
            <person name="Young S.K."/>
            <person name="Wortman J."/>
            <person name="Nusbaum C."/>
            <person name="Birren B."/>
        </authorList>
    </citation>
    <scope>NUCLEOTIDE SEQUENCE [LARGE SCALE GENOMIC DNA]</scope>
    <source>
        <strain evidence="3 4">CBS 271.37</strain>
    </source>
</reference>
<keyword evidence="2" id="KW-0472">Membrane</keyword>
<sequence>MRQLDELSAQLMHQKHLLARLGLLGPETGQVKPRSSRSRTLLGGSSLAPDDRSTSFDLRSPALYLIDSLKPDLTIDVERPDAWMPTRNHRILNAGIMLAVLPSVDLLGLAIKSAVFQYKYQYPKITSAPMHLC</sequence>
<feature type="region of interest" description="Disordered" evidence="1">
    <location>
        <begin position="29"/>
        <end position="52"/>
    </location>
</feature>
<evidence type="ECO:0000256" key="1">
    <source>
        <dbReference type="SAM" id="MobiDB-lite"/>
    </source>
</evidence>
<dbReference type="Proteomes" id="UP000053029">
    <property type="component" value="Unassembled WGS sequence"/>
</dbReference>
<dbReference type="VEuPathDB" id="FungiDB:Z517_07993"/>
<dbReference type="AlphaFoldDB" id="A0A0D2GHU3"/>
<keyword evidence="4" id="KW-1185">Reference proteome</keyword>